<evidence type="ECO:0000313" key="3">
    <source>
        <dbReference type="EMBL" id="MCX2978955.1"/>
    </source>
</evidence>
<evidence type="ECO:0000256" key="2">
    <source>
        <dbReference type="SAM" id="SignalP"/>
    </source>
</evidence>
<gene>
    <name evidence="3" type="ORF">EYC82_16545</name>
</gene>
<keyword evidence="4" id="KW-1185">Reference proteome</keyword>
<keyword evidence="2" id="KW-0732">Signal</keyword>
<feature type="signal peptide" evidence="2">
    <location>
        <begin position="1"/>
        <end position="26"/>
    </location>
</feature>
<sequence>MSIDDIPSRFISLVLSALLTTLPVAAQEQADAAAAFADERLDEQSYQRAIAAIESRGGAYAAGLPESLLGLGQALQREGRHEEAIDVLKRGVHLTRINEGLYCAQQIPLLHAEIDSHKAQRDYTEADERQNYLYRVQMSSLQNNEGLPQALMAQASWQFEAYQLGLEGSERYARLMNMWELYRLAMGDIVDREGESSPNLLPPLLGMLQTQYLISSYEIRSPAQAFGEDGRPNEALMRFNKYRAKSYQQGNAVLGTLSDIEQERAPENALSRARSMVMLGDWRLWNGKTESAFAAYQAAEVELAGVNDAQAMSTMLFGEPVPLPDFEAVNTLPPTVKPEEADILLSFNVSDEGRVRELERLDENDIDERRASRLMRQLRNTTFRPRIEAGQPVEAEHIVKAFDIQ</sequence>
<feature type="chain" id="PRO_5046507304" evidence="2">
    <location>
        <begin position="27"/>
        <end position="405"/>
    </location>
</feature>
<dbReference type="RefSeq" id="WP_279250741.1">
    <property type="nucleotide sequence ID" value="NZ_SHNO01000002.1"/>
</dbReference>
<comment type="caution">
    <text evidence="3">The sequence shown here is derived from an EMBL/GenBank/DDBJ whole genome shotgun (WGS) entry which is preliminary data.</text>
</comment>
<dbReference type="PROSITE" id="PS50005">
    <property type="entry name" value="TPR"/>
    <property type="match status" value="1"/>
</dbReference>
<dbReference type="Proteomes" id="UP001143304">
    <property type="component" value="Unassembled WGS sequence"/>
</dbReference>
<keyword evidence="1" id="KW-0802">TPR repeat</keyword>
<organism evidence="3 4">
    <name type="scientific">Candidatus Marimicrobium litorale</name>
    <dbReference type="NCBI Taxonomy" id="2518991"/>
    <lineage>
        <taxon>Bacteria</taxon>
        <taxon>Pseudomonadati</taxon>
        <taxon>Pseudomonadota</taxon>
        <taxon>Gammaproteobacteria</taxon>
        <taxon>Cellvibrionales</taxon>
        <taxon>Halieaceae</taxon>
        <taxon>Marimicrobium</taxon>
    </lineage>
</organism>
<reference evidence="3" key="1">
    <citation type="submission" date="2019-02" db="EMBL/GenBank/DDBJ databases">
        <authorList>
            <person name="Li S.-H."/>
        </authorList>
    </citation>
    <scope>NUCLEOTIDE SEQUENCE</scope>
    <source>
        <strain evidence="3">IMCC11814</strain>
    </source>
</reference>
<protein>
    <submittedName>
        <fullName evidence="3">Tetratricopeptide repeat protein</fullName>
    </submittedName>
</protein>
<evidence type="ECO:0000313" key="4">
    <source>
        <dbReference type="Proteomes" id="UP001143304"/>
    </source>
</evidence>
<accession>A0ABT3T9M7</accession>
<name>A0ABT3T9M7_9GAMM</name>
<dbReference type="InterPro" id="IPR019734">
    <property type="entry name" value="TPR_rpt"/>
</dbReference>
<evidence type="ECO:0000256" key="1">
    <source>
        <dbReference type="PROSITE-ProRule" id="PRU00339"/>
    </source>
</evidence>
<proteinExistence type="predicted"/>
<dbReference type="EMBL" id="SHNO01000002">
    <property type="protein sequence ID" value="MCX2978955.1"/>
    <property type="molecule type" value="Genomic_DNA"/>
</dbReference>
<feature type="repeat" description="TPR" evidence="1">
    <location>
        <begin position="65"/>
        <end position="98"/>
    </location>
</feature>